<dbReference type="PROSITE" id="PS00139">
    <property type="entry name" value="THIOL_PROTEASE_CYS"/>
    <property type="match status" value="1"/>
</dbReference>
<dbReference type="Proteomes" id="UP000215914">
    <property type="component" value="Chromosome 2"/>
</dbReference>
<dbReference type="STRING" id="4232.A0A251VDI9"/>
<dbReference type="GO" id="GO:0005615">
    <property type="term" value="C:extracellular space"/>
    <property type="evidence" value="ECO:0000318"/>
    <property type="project" value="GO_Central"/>
</dbReference>
<dbReference type="EC" id="3.4.22.14" evidence="10"/>
<dbReference type="PROSITE" id="PS00639">
    <property type="entry name" value="THIOL_PROTEASE_HIS"/>
    <property type="match status" value="1"/>
</dbReference>
<gene>
    <name evidence="11" type="ORF">HannXRQ_Chr02g0035331</name>
    <name evidence="10" type="ORF">HanXRQr2_Chr02g0050611</name>
</gene>
<dbReference type="InParanoid" id="A0A251VDI9"/>
<dbReference type="GO" id="GO:0004197">
    <property type="term" value="F:cysteine-type endopeptidase activity"/>
    <property type="evidence" value="ECO:0000318"/>
    <property type="project" value="GO_Central"/>
</dbReference>
<dbReference type="Gene3D" id="3.90.70.10">
    <property type="entry name" value="Cysteine proteinases"/>
    <property type="match status" value="1"/>
</dbReference>
<dbReference type="InterPro" id="IPR000169">
    <property type="entry name" value="Pept_cys_AS"/>
</dbReference>
<evidence type="ECO:0000256" key="6">
    <source>
        <dbReference type="ARBA" id="ARBA00023157"/>
    </source>
</evidence>
<keyword evidence="2" id="KW-0645">Protease</keyword>
<protein>
    <submittedName>
        <fullName evidence="10">Actinidain</fullName>
        <ecNumber evidence="10">3.4.22.14</ecNumber>
    </submittedName>
    <submittedName>
        <fullName evidence="11">Putative cysteine proteinases superfamily protein</fullName>
    </submittedName>
</protein>
<dbReference type="InterPro" id="IPR013128">
    <property type="entry name" value="Peptidase_C1A"/>
</dbReference>
<reference evidence="10 12" key="1">
    <citation type="journal article" date="2017" name="Nature">
        <title>The sunflower genome provides insights into oil metabolism, flowering and Asterid evolution.</title>
        <authorList>
            <person name="Badouin H."/>
            <person name="Gouzy J."/>
            <person name="Grassa C.J."/>
            <person name="Murat F."/>
            <person name="Staton S.E."/>
            <person name="Cottret L."/>
            <person name="Lelandais-Briere C."/>
            <person name="Owens G.L."/>
            <person name="Carrere S."/>
            <person name="Mayjonade B."/>
            <person name="Legrand L."/>
            <person name="Gill N."/>
            <person name="Kane N.C."/>
            <person name="Bowers J.E."/>
            <person name="Hubner S."/>
            <person name="Bellec A."/>
            <person name="Berard A."/>
            <person name="Berges H."/>
            <person name="Blanchet N."/>
            <person name="Boniface M.C."/>
            <person name="Brunel D."/>
            <person name="Catrice O."/>
            <person name="Chaidir N."/>
            <person name="Claudel C."/>
            <person name="Donnadieu C."/>
            <person name="Faraut T."/>
            <person name="Fievet G."/>
            <person name="Helmstetter N."/>
            <person name="King M."/>
            <person name="Knapp S.J."/>
            <person name="Lai Z."/>
            <person name="Le Paslier M.C."/>
            <person name="Lippi Y."/>
            <person name="Lorenzon L."/>
            <person name="Mandel J.R."/>
            <person name="Marage G."/>
            <person name="Marchand G."/>
            <person name="Marquand E."/>
            <person name="Bret-Mestries E."/>
            <person name="Morien E."/>
            <person name="Nambeesan S."/>
            <person name="Nguyen T."/>
            <person name="Pegot-Espagnet P."/>
            <person name="Pouilly N."/>
            <person name="Raftis F."/>
            <person name="Sallet E."/>
            <person name="Schiex T."/>
            <person name="Thomas J."/>
            <person name="Vandecasteele C."/>
            <person name="Vares D."/>
            <person name="Vear F."/>
            <person name="Vautrin S."/>
            <person name="Crespi M."/>
            <person name="Mangin B."/>
            <person name="Burke J.M."/>
            <person name="Salse J."/>
            <person name="Munos S."/>
            <person name="Vincourt P."/>
            <person name="Rieseberg L.H."/>
            <person name="Langlade N.B."/>
        </authorList>
    </citation>
    <scope>NUCLEOTIDE SEQUENCE [LARGE SCALE GENOMIC DNA]</scope>
    <source>
        <strain evidence="12">cv. SF193</strain>
        <tissue evidence="10">Leaves</tissue>
    </source>
</reference>
<proteinExistence type="inferred from homology"/>
<dbReference type="PROSITE" id="PS00640">
    <property type="entry name" value="THIOL_PROTEASE_ASN"/>
    <property type="match status" value="1"/>
</dbReference>
<evidence type="ECO:0000256" key="5">
    <source>
        <dbReference type="ARBA" id="ARBA00022807"/>
    </source>
</evidence>
<dbReference type="PRINTS" id="PR00705">
    <property type="entry name" value="PAPAIN"/>
</dbReference>
<dbReference type="InterPro" id="IPR000668">
    <property type="entry name" value="Peptidase_C1A_C"/>
</dbReference>
<feature type="signal peptide" evidence="7">
    <location>
        <begin position="1"/>
        <end position="18"/>
    </location>
</feature>
<dbReference type="InterPro" id="IPR038765">
    <property type="entry name" value="Papain-like_cys_pep_sf"/>
</dbReference>
<dbReference type="SMART" id="SM00645">
    <property type="entry name" value="Pept_C1"/>
    <property type="match status" value="1"/>
</dbReference>
<feature type="domain" description="Cathepsin propeptide inhibitor" evidence="9">
    <location>
        <begin position="36"/>
        <end position="88"/>
    </location>
</feature>
<keyword evidence="12" id="KW-1185">Reference proteome</keyword>
<dbReference type="SMART" id="SM00848">
    <property type="entry name" value="Inhibitor_I29"/>
    <property type="match status" value="1"/>
</dbReference>
<dbReference type="EMBL" id="MNCJ02000317">
    <property type="protein sequence ID" value="KAF5817240.1"/>
    <property type="molecule type" value="Genomic_DNA"/>
</dbReference>
<accession>A0A251VDI9</accession>
<dbReference type="Pfam" id="PF08246">
    <property type="entry name" value="Inhibitor_I29"/>
    <property type="match status" value="1"/>
</dbReference>
<dbReference type="Pfam" id="PF00112">
    <property type="entry name" value="Peptidase_C1"/>
    <property type="match status" value="1"/>
</dbReference>
<dbReference type="FunFam" id="3.90.70.10:FF:000067">
    <property type="entry name" value="Senescence-specific cysteine protease"/>
    <property type="match status" value="1"/>
</dbReference>
<evidence type="ECO:0000256" key="7">
    <source>
        <dbReference type="SAM" id="SignalP"/>
    </source>
</evidence>
<keyword evidence="4 10" id="KW-0378">Hydrolase</keyword>
<evidence type="ECO:0000313" key="10">
    <source>
        <dbReference type="EMBL" id="KAF5817240.1"/>
    </source>
</evidence>
<dbReference type="CDD" id="cd02248">
    <property type="entry name" value="Peptidase_C1A"/>
    <property type="match status" value="1"/>
</dbReference>
<sequence length="356" mass="39843">MKTFVLICLVLILGVVESFTYHEKELESEAGLEAMYDRWRAHHNVKEKSEERFNVFKYNLQHVHKTNKMDRPYKLQLNEFATMTNHEFVQTYGSSKIGHKMALSPPRKLKGAYACPDFQYANATDLPKSIDWRLRGAVAPIKSQGPCGSCWAFATVAAVEGINAIRTGKLVSLSEQQMIDCDTDGRNEGCGGGIIEDVFTFITEKGGICTDASYPYEGHQHFCDPNKFGHHSVTINGQERIPSDDEVSIMKAVAHGGPVTIAIDSHGENFMFYKEGVFTGPCGEQVYHAMTIVGYDETSDGVPYWIVRNSWGEGWGEKGYIRMLRGPSAPQPRGLCFINGFPKMPRKDPDEPNNEL</sequence>
<dbReference type="InterPro" id="IPR013201">
    <property type="entry name" value="Prot_inhib_I29"/>
</dbReference>
<comment type="similarity">
    <text evidence="1">Belongs to the peptidase C1 family.</text>
</comment>
<dbReference type="SUPFAM" id="SSF54001">
    <property type="entry name" value="Cysteine proteinases"/>
    <property type="match status" value="1"/>
</dbReference>
<dbReference type="GO" id="GO:0005764">
    <property type="term" value="C:lysosome"/>
    <property type="evidence" value="ECO:0000318"/>
    <property type="project" value="GO_Central"/>
</dbReference>
<evidence type="ECO:0000256" key="1">
    <source>
        <dbReference type="ARBA" id="ARBA00008455"/>
    </source>
</evidence>
<dbReference type="InterPro" id="IPR025660">
    <property type="entry name" value="Pept_his_AS"/>
</dbReference>
<dbReference type="PANTHER" id="PTHR12411">
    <property type="entry name" value="CYSTEINE PROTEASE FAMILY C1-RELATED"/>
    <property type="match status" value="1"/>
</dbReference>
<keyword evidence="5" id="KW-0788">Thiol protease</keyword>
<name>A0A251VDI9_HELAN</name>
<feature type="domain" description="Peptidase C1A papain C-terminal" evidence="8">
    <location>
        <begin position="126"/>
        <end position="331"/>
    </location>
</feature>
<dbReference type="GO" id="GO:0051603">
    <property type="term" value="P:proteolysis involved in protein catabolic process"/>
    <property type="evidence" value="ECO:0000318"/>
    <property type="project" value="GO_Central"/>
</dbReference>
<organism evidence="11 12">
    <name type="scientific">Helianthus annuus</name>
    <name type="common">Common sunflower</name>
    <dbReference type="NCBI Taxonomy" id="4232"/>
    <lineage>
        <taxon>Eukaryota</taxon>
        <taxon>Viridiplantae</taxon>
        <taxon>Streptophyta</taxon>
        <taxon>Embryophyta</taxon>
        <taxon>Tracheophyta</taxon>
        <taxon>Spermatophyta</taxon>
        <taxon>Magnoliopsida</taxon>
        <taxon>eudicotyledons</taxon>
        <taxon>Gunneridae</taxon>
        <taxon>Pentapetalae</taxon>
        <taxon>asterids</taxon>
        <taxon>campanulids</taxon>
        <taxon>Asterales</taxon>
        <taxon>Asteraceae</taxon>
        <taxon>Asteroideae</taxon>
        <taxon>Heliantheae alliance</taxon>
        <taxon>Heliantheae</taxon>
        <taxon>Helianthus</taxon>
    </lineage>
</organism>
<evidence type="ECO:0000313" key="12">
    <source>
        <dbReference type="Proteomes" id="UP000215914"/>
    </source>
</evidence>
<evidence type="ECO:0000256" key="2">
    <source>
        <dbReference type="ARBA" id="ARBA00022670"/>
    </source>
</evidence>
<dbReference type="InterPro" id="IPR025661">
    <property type="entry name" value="Pept_asp_AS"/>
</dbReference>
<dbReference type="AlphaFoldDB" id="A0A251VDI9"/>
<reference evidence="10" key="3">
    <citation type="submission" date="2020-06" db="EMBL/GenBank/DDBJ databases">
        <title>Helianthus annuus Genome sequencing and assembly Release 2.</title>
        <authorList>
            <person name="Gouzy J."/>
            <person name="Langlade N."/>
            <person name="Munos S."/>
        </authorList>
    </citation>
    <scope>NUCLEOTIDE SEQUENCE</scope>
    <source>
        <tissue evidence="10">Leaves</tissue>
    </source>
</reference>
<keyword evidence="6" id="KW-1015">Disulfide bond</keyword>
<evidence type="ECO:0000256" key="3">
    <source>
        <dbReference type="ARBA" id="ARBA00022729"/>
    </source>
</evidence>
<evidence type="ECO:0000259" key="8">
    <source>
        <dbReference type="SMART" id="SM00645"/>
    </source>
</evidence>
<evidence type="ECO:0000313" key="11">
    <source>
        <dbReference type="EMBL" id="OTG33494.1"/>
    </source>
</evidence>
<dbReference type="InterPro" id="IPR039417">
    <property type="entry name" value="Peptidase_C1A_papain-like"/>
</dbReference>
<dbReference type="OrthoDB" id="10253408at2759"/>
<reference evidence="11" key="2">
    <citation type="submission" date="2017-02" db="EMBL/GenBank/DDBJ databases">
        <title>Sunflower complete genome.</title>
        <authorList>
            <person name="Langlade N."/>
            <person name="Munos S."/>
        </authorList>
    </citation>
    <scope>NUCLEOTIDE SEQUENCE [LARGE SCALE GENOMIC DNA]</scope>
    <source>
        <tissue evidence="11">Leaves</tissue>
    </source>
</reference>
<dbReference type="EMBL" id="CM007891">
    <property type="protein sequence ID" value="OTG33494.1"/>
    <property type="molecule type" value="Genomic_DNA"/>
</dbReference>
<evidence type="ECO:0000256" key="4">
    <source>
        <dbReference type="ARBA" id="ARBA00022801"/>
    </source>
</evidence>
<evidence type="ECO:0000259" key="9">
    <source>
        <dbReference type="SMART" id="SM00848"/>
    </source>
</evidence>
<keyword evidence="3 7" id="KW-0732">Signal</keyword>
<dbReference type="Gramene" id="mRNA:HanXRQr2_Chr02g0050611">
    <property type="protein sequence ID" value="mRNA:HanXRQr2_Chr02g0050611"/>
    <property type="gene ID" value="HanXRQr2_Chr02g0050611"/>
</dbReference>
<feature type="chain" id="PRO_5018580329" evidence="7">
    <location>
        <begin position="19"/>
        <end position="356"/>
    </location>
</feature>